<dbReference type="AlphaFoldDB" id="A0A699TPD6"/>
<accession>A0A699TPD6</accession>
<feature type="compositionally biased region" description="Basic and acidic residues" evidence="1">
    <location>
        <begin position="22"/>
        <end position="35"/>
    </location>
</feature>
<evidence type="ECO:0000256" key="1">
    <source>
        <dbReference type="SAM" id="MobiDB-lite"/>
    </source>
</evidence>
<feature type="compositionally biased region" description="Polar residues" evidence="1">
    <location>
        <begin position="110"/>
        <end position="124"/>
    </location>
</feature>
<name>A0A699TPD6_TANCI</name>
<sequence>MLESIAYQTYYAYATREKAPKEKYVRKKVESDTSPKKKTAPASKGSNLKFSANVVKTDKKKQPAKIPKTKGLDVLTKVALTEAEQIKLATKRSKKDFHMSHASGSGDGVDTQSKVLNEQQQKVSGINEGVDV</sequence>
<reference evidence="2" key="1">
    <citation type="journal article" date="2019" name="Sci. Rep.">
        <title>Draft genome of Tanacetum cinerariifolium, the natural source of mosquito coil.</title>
        <authorList>
            <person name="Yamashiro T."/>
            <person name="Shiraishi A."/>
            <person name="Satake H."/>
            <person name="Nakayama K."/>
        </authorList>
    </citation>
    <scope>NUCLEOTIDE SEQUENCE</scope>
</reference>
<dbReference type="EMBL" id="BKCJ011266830">
    <property type="protein sequence ID" value="GFD12605.1"/>
    <property type="molecule type" value="Genomic_DNA"/>
</dbReference>
<evidence type="ECO:0000313" key="2">
    <source>
        <dbReference type="EMBL" id="GFD12605.1"/>
    </source>
</evidence>
<protein>
    <submittedName>
        <fullName evidence="2">Uncharacterized protein</fullName>
    </submittedName>
</protein>
<comment type="caution">
    <text evidence="2">The sequence shown here is derived from an EMBL/GenBank/DDBJ whole genome shotgun (WGS) entry which is preliminary data.</text>
</comment>
<feature type="region of interest" description="Disordered" evidence="1">
    <location>
        <begin position="22"/>
        <end position="66"/>
    </location>
</feature>
<feature type="non-terminal residue" evidence="2">
    <location>
        <position position="132"/>
    </location>
</feature>
<proteinExistence type="predicted"/>
<gene>
    <name evidence="2" type="ORF">Tci_884574</name>
</gene>
<feature type="region of interest" description="Disordered" evidence="1">
    <location>
        <begin position="90"/>
        <end position="132"/>
    </location>
</feature>
<organism evidence="2">
    <name type="scientific">Tanacetum cinerariifolium</name>
    <name type="common">Dalmatian daisy</name>
    <name type="synonym">Chrysanthemum cinerariifolium</name>
    <dbReference type="NCBI Taxonomy" id="118510"/>
    <lineage>
        <taxon>Eukaryota</taxon>
        <taxon>Viridiplantae</taxon>
        <taxon>Streptophyta</taxon>
        <taxon>Embryophyta</taxon>
        <taxon>Tracheophyta</taxon>
        <taxon>Spermatophyta</taxon>
        <taxon>Magnoliopsida</taxon>
        <taxon>eudicotyledons</taxon>
        <taxon>Gunneridae</taxon>
        <taxon>Pentapetalae</taxon>
        <taxon>asterids</taxon>
        <taxon>campanulids</taxon>
        <taxon>Asterales</taxon>
        <taxon>Asteraceae</taxon>
        <taxon>Asteroideae</taxon>
        <taxon>Anthemideae</taxon>
        <taxon>Anthemidinae</taxon>
        <taxon>Tanacetum</taxon>
    </lineage>
</organism>